<dbReference type="EMBL" id="JAGSXJ010000051">
    <property type="protein sequence ID" value="KAH6661547.1"/>
    <property type="molecule type" value="Genomic_DNA"/>
</dbReference>
<reference evidence="7" key="1">
    <citation type="journal article" date="2021" name="Nat. Commun.">
        <title>Genetic determinants of endophytism in the Arabidopsis root mycobiome.</title>
        <authorList>
            <person name="Mesny F."/>
            <person name="Miyauchi S."/>
            <person name="Thiergart T."/>
            <person name="Pickel B."/>
            <person name="Atanasova L."/>
            <person name="Karlsson M."/>
            <person name="Huettel B."/>
            <person name="Barry K.W."/>
            <person name="Haridas S."/>
            <person name="Chen C."/>
            <person name="Bauer D."/>
            <person name="Andreopoulos W."/>
            <person name="Pangilinan J."/>
            <person name="LaButti K."/>
            <person name="Riley R."/>
            <person name="Lipzen A."/>
            <person name="Clum A."/>
            <person name="Drula E."/>
            <person name="Henrissat B."/>
            <person name="Kohler A."/>
            <person name="Grigoriev I.V."/>
            <person name="Martin F.M."/>
            <person name="Hacquard S."/>
        </authorList>
    </citation>
    <scope>NUCLEOTIDE SEQUENCE</scope>
    <source>
        <strain evidence="7">MPI-SDFR-AT-0117</strain>
    </source>
</reference>
<evidence type="ECO:0000256" key="3">
    <source>
        <dbReference type="ARBA" id="ARBA00023027"/>
    </source>
</evidence>
<dbReference type="InterPro" id="IPR015590">
    <property type="entry name" value="Aldehyde_DH_dom"/>
</dbReference>
<keyword evidence="3" id="KW-0520">NAD</keyword>
<dbReference type="GO" id="GO:0004029">
    <property type="term" value="F:aldehyde dehydrogenase (NAD+) activity"/>
    <property type="evidence" value="ECO:0007669"/>
    <property type="project" value="TreeGrafter"/>
</dbReference>
<dbReference type="InterPro" id="IPR016162">
    <property type="entry name" value="Ald_DH_N"/>
</dbReference>
<evidence type="ECO:0000256" key="4">
    <source>
        <dbReference type="PROSITE-ProRule" id="PRU10007"/>
    </source>
</evidence>
<dbReference type="GO" id="GO:0006598">
    <property type="term" value="P:polyamine catabolic process"/>
    <property type="evidence" value="ECO:0007669"/>
    <property type="project" value="TreeGrafter"/>
</dbReference>
<dbReference type="Gene3D" id="3.40.309.10">
    <property type="entry name" value="Aldehyde Dehydrogenase, Chain A, domain 2"/>
    <property type="match status" value="1"/>
</dbReference>
<dbReference type="FunFam" id="3.40.605.10:FF:000001">
    <property type="entry name" value="Aldehyde dehydrogenase 1"/>
    <property type="match status" value="1"/>
</dbReference>
<dbReference type="PROSITE" id="PS00687">
    <property type="entry name" value="ALDEHYDE_DEHYDR_GLU"/>
    <property type="match status" value="1"/>
</dbReference>
<dbReference type="PANTHER" id="PTHR43720">
    <property type="entry name" value="2-AMINOMUCONIC SEMIALDEHYDE DEHYDROGENASE"/>
    <property type="match status" value="1"/>
</dbReference>
<feature type="active site" evidence="4">
    <location>
        <position position="269"/>
    </location>
</feature>
<dbReference type="InterPro" id="IPR029510">
    <property type="entry name" value="Ald_DH_CS_GLU"/>
</dbReference>
<dbReference type="SUPFAM" id="SSF53720">
    <property type="entry name" value="ALDH-like"/>
    <property type="match status" value="1"/>
</dbReference>
<keyword evidence="2 5" id="KW-0560">Oxidoreductase</keyword>
<dbReference type="AlphaFoldDB" id="A0A9P8V0D4"/>
<dbReference type="Pfam" id="PF00171">
    <property type="entry name" value="Aldedh"/>
    <property type="match status" value="1"/>
</dbReference>
<evidence type="ECO:0000256" key="2">
    <source>
        <dbReference type="ARBA" id="ARBA00023002"/>
    </source>
</evidence>
<dbReference type="InterPro" id="IPR016163">
    <property type="entry name" value="Ald_DH_C"/>
</dbReference>
<evidence type="ECO:0000313" key="8">
    <source>
        <dbReference type="Proteomes" id="UP000770015"/>
    </source>
</evidence>
<comment type="caution">
    <text evidence="7">The sequence shown here is derived from an EMBL/GenBank/DDBJ whole genome shotgun (WGS) entry which is preliminary data.</text>
</comment>
<proteinExistence type="inferred from homology"/>
<evidence type="ECO:0000259" key="6">
    <source>
        <dbReference type="Pfam" id="PF00171"/>
    </source>
</evidence>
<sequence length="504" mass="54222">MIVTSPPLSTQLTAPNGHTFTQPLGLWIGNEWVAAKSGKTIEVGSPITEETITSIHAANEDDIDLAVRTAYDTFRRGPWPKMTPTERGVLLLRLADLAEKDIEVLSVIDTWNNGKALSGAREDVEDLVAVLRYYGGFADKITGKSYTPNGNKIAYSIREPLGVCGQIIPWNYPLGMLSWKIAPAVAAGNTVVIKPAEQTPLSALYFADLVKKAGFPPGVINIVNGFGRDAGVALVTHPLVRKVAFTGSTATGREIMKLAAGTLKNITLETGGKSPALIFPDAELDNAVAWCHYGIMANQGQICTATSRILVHEAIYEDFIKAFLDRVKQVSKVGDPFAEDTYQGPQVTQQQYRSVLSLIEKGKAEGATILAGGNPHKGLNGKGYYIEPTVFADVKDHMTIWKEEIFGPCVAIDKFSTDDEAITRANDTAYGLGAAVFTQDITKANVLAKQIESGTVWINSSQDTHTSIPFGGFKQSGIGAELAEEGIAAYTANKVIHINLGSRL</sequence>
<evidence type="ECO:0000256" key="1">
    <source>
        <dbReference type="ARBA" id="ARBA00009986"/>
    </source>
</evidence>
<evidence type="ECO:0000256" key="5">
    <source>
        <dbReference type="RuleBase" id="RU003345"/>
    </source>
</evidence>
<accession>A0A9P8V0D4</accession>
<dbReference type="FunFam" id="3.40.309.10:FF:000012">
    <property type="entry name" value="Betaine aldehyde dehydrogenase"/>
    <property type="match status" value="1"/>
</dbReference>
<dbReference type="PANTHER" id="PTHR43720:SF2">
    <property type="entry name" value="2-AMINOMUCONIC SEMIALDEHYDE DEHYDROGENASE"/>
    <property type="match status" value="1"/>
</dbReference>
<evidence type="ECO:0000313" key="7">
    <source>
        <dbReference type="EMBL" id="KAH6661547.1"/>
    </source>
</evidence>
<protein>
    <submittedName>
        <fullName evidence="7">Aldehyde dehydrogenase domain-containing protein</fullName>
    </submittedName>
</protein>
<organism evidence="7 8">
    <name type="scientific">Plectosphaerella plurivora</name>
    <dbReference type="NCBI Taxonomy" id="936078"/>
    <lineage>
        <taxon>Eukaryota</taxon>
        <taxon>Fungi</taxon>
        <taxon>Dikarya</taxon>
        <taxon>Ascomycota</taxon>
        <taxon>Pezizomycotina</taxon>
        <taxon>Sordariomycetes</taxon>
        <taxon>Hypocreomycetidae</taxon>
        <taxon>Glomerellales</taxon>
        <taxon>Plectosphaerellaceae</taxon>
        <taxon>Plectosphaerella</taxon>
    </lineage>
</organism>
<dbReference type="OrthoDB" id="310895at2759"/>
<gene>
    <name evidence="7" type="ORF">F5X68DRAFT_145547</name>
</gene>
<dbReference type="InterPro" id="IPR016161">
    <property type="entry name" value="Ald_DH/histidinol_DH"/>
</dbReference>
<feature type="domain" description="Aldehyde dehydrogenase" evidence="6">
    <location>
        <begin position="32"/>
        <end position="495"/>
    </location>
</feature>
<comment type="similarity">
    <text evidence="1 5">Belongs to the aldehyde dehydrogenase family.</text>
</comment>
<keyword evidence="8" id="KW-1185">Reference proteome</keyword>
<dbReference type="Proteomes" id="UP000770015">
    <property type="component" value="Unassembled WGS sequence"/>
</dbReference>
<name>A0A9P8V0D4_9PEZI</name>
<dbReference type="Gene3D" id="3.40.605.10">
    <property type="entry name" value="Aldehyde Dehydrogenase, Chain A, domain 1"/>
    <property type="match status" value="1"/>
</dbReference>